<organism evidence="1 2">
    <name type="scientific">Punica granatum</name>
    <name type="common">Pomegranate</name>
    <dbReference type="NCBI Taxonomy" id="22663"/>
    <lineage>
        <taxon>Eukaryota</taxon>
        <taxon>Viridiplantae</taxon>
        <taxon>Streptophyta</taxon>
        <taxon>Embryophyta</taxon>
        <taxon>Tracheophyta</taxon>
        <taxon>Spermatophyta</taxon>
        <taxon>Magnoliopsida</taxon>
        <taxon>eudicotyledons</taxon>
        <taxon>Gunneridae</taxon>
        <taxon>Pentapetalae</taxon>
        <taxon>rosids</taxon>
        <taxon>malvids</taxon>
        <taxon>Myrtales</taxon>
        <taxon>Lythraceae</taxon>
        <taxon>Punica</taxon>
    </lineage>
</organism>
<sequence>MSLTSLSFSFSSSPIPVKAPTKIRFQYKRSGRTVSVSALMDDSQSNGQQPGQLNLSVLRFTLGIPGFDESYLPRYIGYGFGSLLLLNHFVGSDLSAITPAQLRTEALGLSLAAFSAVLPYLGKFLPGTATVNQASLPAGNEQLFIMSEGMPEALREQLAWSTYVLLRNTNTIAALVSVGGELCVRGYWSTPDDISRADLVDWFNKQIQNIGLPDLKDALYFPVNSGNEFQTLLPKGTRSLLILPLLRVSNSSTGKLKLSKGLVLLASSMTYAYSDKDRAWIEAIANQFRGLGCGEGLVHEVVQSDTAQMIIWPHNWIHDERRRIGIQVSLWLKKIVERYQSSRSCLCVKAAYTRSLPKFRSMIPFAKGVTEALSDHSH</sequence>
<dbReference type="Proteomes" id="UP000197138">
    <property type="component" value="Unassembled WGS sequence"/>
</dbReference>
<evidence type="ECO:0008006" key="3">
    <source>
        <dbReference type="Google" id="ProtNLM"/>
    </source>
</evidence>
<dbReference type="PANTHER" id="PTHR36403">
    <property type="entry name" value="PROTEIN COFACTOR ASSEMBLY OF COMPLEX C SUBUNIT B CCB2, CHLOROPLASTIC"/>
    <property type="match status" value="1"/>
</dbReference>
<dbReference type="EMBL" id="MTKT01003240">
    <property type="protein sequence ID" value="OWM75640.1"/>
    <property type="molecule type" value="Genomic_DNA"/>
</dbReference>
<dbReference type="AlphaFoldDB" id="A0A218WTF0"/>
<reference evidence="2" key="1">
    <citation type="journal article" date="2017" name="Plant J.">
        <title>The pomegranate (Punica granatum L.) genome and the genomics of punicalagin biosynthesis.</title>
        <authorList>
            <person name="Qin G."/>
            <person name="Xu C."/>
            <person name="Ming R."/>
            <person name="Tang H."/>
            <person name="Guyot R."/>
            <person name="Kramer E.M."/>
            <person name="Hu Y."/>
            <person name="Yi X."/>
            <person name="Qi Y."/>
            <person name="Xu X."/>
            <person name="Gao Z."/>
            <person name="Pan H."/>
            <person name="Jian J."/>
            <person name="Tian Y."/>
            <person name="Yue Z."/>
            <person name="Xu Y."/>
        </authorList>
    </citation>
    <scope>NUCLEOTIDE SEQUENCE [LARGE SCALE GENOMIC DNA]</scope>
    <source>
        <strain evidence="2">cv. Dabenzi</strain>
    </source>
</reference>
<gene>
    <name evidence="1" type="ORF">CDL15_Pgr021805</name>
</gene>
<dbReference type="PANTHER" id="PTHR36403:SF1">
    <property type="entry name" value="PROTEIN COFACTOR ASSEMBLY OF COMPLEX C SUBUNIT B CCB2, CHLOROPLASTIC"/>
    <property type="match status" value="1"/>
</dbReference>
<evidence type="ECO:0000313" key="2">
    <source>
        <dbReference type="Proteomes" id="UP000197138"/>
    </source>
</evidence>
<accession>A0A218WTF0</accession>
<name>A0A218WTF0_PUNGR</name>
<proteinExistence type="predicted"/>
<comment type="caution">
    <text evidence="1">The sequence shown here is derived from an EMBL/GenBank/DDBJ whole genome shotgun (WGS) entry which is preliminary data.</text>
</comment>
<dbReference type="Pfam" id="PF11152">
    <property type="entry name" value="CCB2_CCB4"/>
    <property type="match status" value="1"/>
</dbReference>
<protein>
    <recommendedName>
        <fullName evidence="3">Protein COFACTOR ASSEMBLY OF COMPLEX C SUBUNIT B CCB2, chloroplastic</fullName>
    </recommendedName>
</protein>
<dbReference type="InterPro" id="IPR021325">
    <property type="entry name" value="CCB2/CCB4"/>
</dbReference>
<dbReference type="GO" id="GO:0010190">
    <property type="term" value="P:cytochrome b6f complex assembly"/>
    <property type="evidence" value="ECO:0007669"/>
    <property type="project" value="InterPro"/>
</dbReference>
<dbReference type="InterPro" id="IPR044970">
    <property type="entry name" value="CCB2"/>
</dbReference>
<evidence type="ECO:0000313" key="1">
    <source>
        <dbReference type="EMBL" id="OWM75640.1"/>
    </source>
</evidence>